<organism evidence="1 2">
    <name type="scientific">Oopsacas minuta</name>
    <dbReference type="NCBI Taxonomy" id="111878"/>
    <lineage>
        <taxon>Eukaryota</taxon>
        <taxon>Metazoa</taxon>
        <taxon>Porifera</taxon>
        <taxon>Hexactinellida</taxon>
        <taxon>Hexasterophora</taxon>
        <taxon>Lyssacinosida</taxon>
        <taxon>Leucopsacidae</taxon>
        <taxon>Oopsacas</taxon>
    </lineage>
</organism>
<reference evidence="1 2" key="1">
    <citation type="journal article" date="2023" name="BMC Biol.">
        <title>The compact genome of the sponge Oopsacas minuta (Hexactinellida) is lacking key metazoan core genes.</title>
        <authorList>
            <person name="Santini S."/>
            <person name="Schenkelaars Q."/>
            <person name="Jourda C."/>
            <person name="Duchesne M."/>
            <person name="Belahbib H."/>
            <person name="Rocher C."/>
            <person name="Selva M."/>
            <person name="Riesgo A."/>
            <person name="Vervoort M."/>
            <person name="Leys S.P."/>
            <person name="Kodjabachian L."/>
            <person name="Le Bivic A."/>
            <person name="Borchiellini C."/>
            <person name="Claverie J.M."/>
            <person name="Renard E."/>
        </authorList>
    </citation>
    <scope>NUCLEOTIDE SEQUENCE [LARGE SCALE GENOMIC DNA]</scope>
    <source>
        <strain evidence="1">SPO-2</strain>
    </source>
</reference>
<dbReference type="AlphaFoldDB" id="A0AAV7JFX8"/>
<name>A0AAV7JFX8_9METZ</name>
<dbReference type="Proteomes" id="UP001165289">
    <property type="component" value="Unassembled WGS sequence"/>
</dbReference>
<proteinExistence type="predicted"/>
<gene>
    <name evidence="1" type="ORF">LOD99_8505</name>
</gene>
<keyword evidence="2" id="KW-1185">Reference proteome</keyword>
<evidence type="ECO:0000313" key="1">
    <source>
        <dbReference type="EMBL" id="KAI6647790.1"/>
    </source>
</evidence>
<protein>
    <submittedName>
        <fullName evidence="1">Uncharacterized protein</fullName>
    </submittedName>
</protein>
<dbReference type="EMBL" id="JAKMXF010000337">
    <property type="protein sequence ID" value="KAI6647790.1"/>
    <property type="molecule type" value="Genomic_DNA"/>
</dbReference>
<evidence type="ECO:0000313" key="2">
    <source>
        <dbReference type="Proteomes" id="UP001165289"/>
    </source>
</evidence>
<sequence>MHGCRKPRLPFEAENLAFLYPDVSMEENSLEDNDNDDELLEFMKNEQEDSFQQAGKNLINSKKIMKEQFDKKVNPITQSFKVNDEVLIENVSRMRSKGGKLQDKWIGPYPITKVSTRTLQVCKNKAITRVKRSKAKLWRGSSTTISTRQSIKLNPLISNLTEENAQLFDEDEILSISSPFLAGEEVVFATSEQEDSQSRREIIDLLLSMKEHVIGSLQSNIPLSPLHNDLHNRSDMHYKDLYDWRLEHYPPIYEEDASSITNYDTSLEISEILNKWYLESQNVSIPYYHYTSEEIEHSSQWERKSTDYVTKVLLSVVQKLLISSCLNKPRARVMEIPDEKTEENDCTLHSQTLEDCCTPWGGEYNGTRLVNTCLVDNFITLFSLHMETLSTSTRLASITITHNFERITQMVKARNFNQLRYWIAPKLGISIADAQYDFLGYEGKMVKFLEEIYLCSSQYSIQFQCWGCCCISEKHLNLSSIYKVEKNCQATIDNHINSGFNCLKCRDANANIEEMSRKFLRVPPLMILEVGHIFSSCSKDIINQNQIEENIFICHMSTKLHYSLIGYTINVGLHFFMKIKCGKCWYTYDGIENQKLKKQVKI</sequence>
<accession>A0AAV7JFX8</accession>
<comment type="caution">
    <text evidence="1">The sequence shown here is derived from an EMBL/GenBank/DDBJ whole genome shotgun (WGS) entry which is preliminary data.</text>
</comment>